<proteinExistence type="predicted"/>
<name>A0AAE0AAU7_9ROSI</name>
<feature type="region of interest" description="Disordered" evidence="1">
    <location>
        <begin position="1"/>
        <end position="25"/>
    </location>
</feature>
<comment type="caution">
    <text evidence="2">The sequence shown here is derived from an EMBL/GenBank/DDBJ whole genome shotgun (WGS) entry which is preliminary data.</text>
</comment>
<keyword evidence="3" id="KW-1185">Reference proteome</keyword>
<dbReference type="EMBL" id="JANJYJ010000006">
    <property type="protein sequence ID" value="KAK3206889.1"/>
    <property type="molecule type" value="Genomic_DNA"/>
</dbReference>
<evidence type="ECO:0000313" key="3">
    <source>
        <dbReference type="Proteomes" id="UP001281410"/>
    </source>
</evidence>
<organism evidence="2 3">
    <name type="scientific">Dipteronia sinensis</name>
    <dbReference type="NCBI Taxonomy" id="43782"/>
    <lineage>
        <taxon>Eukaryota</taxon>
        <taxon>Viridiplantae</taxon>
        <taxon>Streptophyta</taxon>
        <taxon>Embryophyta</taxon>
        <taxon>Tracheophyta</taxon>
        <taxon>Spermatophyta</taxon>
        <taxon>Magnoliopsida</taxon>
        <taxon>eudicotyledons</taxon>
        <taxon>Gunneridae</taxon>
        <taxon>Pentapetalae</taxon>
        <taxon>rosids</taxon>
        <taxon>malvids</taxon>
        <taxon>Sapindales</taxon>
        <taxon>Sapindaceae</taxon>
        <taxon>Hippocastanoideae</taxon>
        <taxon>Acereae</taxon>
        <taxon>Dipteronia</taxon>
    </lineage>
</organism>
<dbReference type="Proteomes" id="UP001281410">
    <property type="component" value="Unassembled WGS sequence"/>
</dbReference>
<evidence type="ECO:0000256" key="1">
    <source>
        <dbReference type="SAM" id="MobiDB-lite"/>
    </source>
</evidence>
<sequence>MASGCRISTPTMFSNTSSVPQSESKQCSKRKCGPCRGLKTSAIVEVFGRIKVDVSPVHSRTESKETRSMFSRECGFLANHFTPLRYKKWNDIPMMENRVIFHRFMVKFEVDLSLEHVQRLVNFHCASSYRGLRNKMHMHYQDFPSLEQAKAQPHKYASKDDWEWLCDNIFSTEDF</sequence>
<dbReference type="PANTHER" id="PTHR33499">
    <property type="entry name" value="OS12G0282400 PROTEIN-RELATED"/>
    <property type="match status" value="1"/>
</dbReference>
<dbReference type="PANTHER" id="PTHR33499:SF11">
    <property type="entry name" value="NO APICAL MERISTEM-ASSOCIATED C-TERMINAL DOMAIN-CONTAINING PROTEIN"/>
    <property type="match status" value="1"/>
</dbReference>
<gene>
    <name evidence="2" type="ORF">Dsin_020935</name>
</gene>
<protein>
    <submittedName>
        <fullName evidence="2">Uncharacterized protein</fullName>
    </submittedName>
</protein>
<evidence type="ECO:0000313" key="2">
    <source>
        <dbReference type="EMBL" id="KAK3206889.1"/>
    </source>
</evidence>
<reference evidence="2" key="1">
    <citation type="journal article" date="2023" name="Plant J.">
        <title>Genome sequences and population genomics provide insights into the demographic history, inbreeding, and mutation load of two 'living fossil' tree species of Dipteronia.</title>
        <authorList>
            <person name="Feng Y."/>
            <person name="Comes H.P."/>
            <person name="Chen J."/>
            <person name="Zhu S."/>
            <person name="Lu R."/>
            <person name="Zhang X."/>
            <person name="Li P."/>
            <person name="Qiu J."/>
            <person name="Olsen K.M."/>
            <person name="Qiu Y."/>
        </authorList>
    </citation>
    <scope>NUCLEOTIDE SEQUENCE</scope>
    <source>
        <strain evidence="2">NBL</strain>
    </source>
</reference>
<dbReference type="AlphaFoldDB" id="A0AAE0AAU7"/>
<accession>A0AAE0AAU7</accession>